<evidence type="ECO:0000256" key="4">
    <source>
        <dbReference type="SAM" id="Phobius"/>
    </source>
</evidence>
<keyword evidence="1" id="KW-0479">Metal-binding</keyword>
<dbReference type="GO" id="GO:0046872">
    <property type="term" value="F:metal ion binding"/>
    <property type="evidence" value="ECO:0007669"/>
    <property type="project" value="UniProtKB-KW"/>
</dbReference>
<evidence type="ECO:0000313" key="6">
    <source>
        <dbReference type="EMBL" id="PYE78607.1"/>
    </source>
</evidence>
<evidence type="ECO:0000259" key="5">
    <source>
        <dbReference type="Pfam" id="PF05567"/>
    </source>
</evidence>
<protein>
    <submittedName>
        <fullName evidence="6">Type IV pilus assembly protein PilY1</fullName>
    </submittedName>
</protein>
<feature type="domain" description="PilY1 beta-propeller" evidence="5">
    <location>
        <begin position="954"/>
        <end position="1351"/>
    </location>
</feature>
<dbReference type="RefSeq" id="WP_146228663.1">
    <property type="nucleotide sequence ID" value="NZ_JAMOFZ010000006.1"/>
</dbReference>
<dbReference type="EMBL" id="QJTC01000006">
    <property type="protein sequence ID" value="PYE78607.1"/>
    <property type="molecule type" value="Genomic_DNA"/>
</dbReference>
<comment type="caution">
    <text evidence="6">The sequence shown here is derived from an EMBL/GenBank/DDBJ whole genome shotgun (WGS) entry which is preliminary data.</text>
</comment>
<feature type="region of interest" description="Disordered" evidence="3">
    <location>
        <begin position="1445"/>
        <end position="1466"/>
    </location>
</feature>
<evidence type="ECO:0000256" key="3">
    <source>
        <dbReference type="SAM" id="MobiDB-lite"/>
    </source>
</evidence>
<evidence type="ECO:0000256" key="1">
    <source>
        <dbReference type="ARBA" id="ARBA00022723"/>
    </source>
</evidence>
<name>A0A318SNT3_9BURK</name>
<evidence type="ECO:0000313" key="7">
    <source>
        <dbReference type="Proteomes" id="UP000247540"/>
    </source>
</evidence>
<organism evidence="6 7">
    <name type="scientific">Xylophilus ampelinus</name>
    <dbReference type="NCBI Taxonomy" id="54067"/>
    <lineage>
        <taxon>Bacteria</taxon>
        <taxon>Pseudomonadati</taxon>
        <taxon>Pseudomonadota</taxon>
        <taxon>Betaproteobacteria</taxon>
        <taxon>Burkholderiales</taxon>
        <taxon>Xylophilus</taxon>
    </lineage>
</organism>
<dbReference type="Pfam" id="PF05567">
    <property type="entry name" value="T4P_PilY1"/>
    <property type="match status" value="1"/>
</dbReference>
<accession>A0A318SNT3</accession>
<dbReference type="Proteomes" id="UP000247540">
    <property type="component" value="Unassembled WGS sequence"/>
</dbReference>
<keyword evidence="4" id="KW-0472">Membrane</keyword>
<sequence>MNTVSFDQQSLGHHATVRLLLSPIRRFRWLIAMSVLVFCALYSLFANSQAFIAYKTVSLSSVPLYATAAGDKPTMALALSVEYPTVGAQYVRDDGIANNPLDATYSNLKDYLGYYDAESCYNYNDTPTESPAAGQTTADYKRFDRVGVASSHRCTDGFSGNFLNWASNSAVDMLRLSLSGGDRYIDNANLTVLQRAVLPNGDPICMWNSTNFPAKQLQKDGGGAGQYWGAVPRAMVTAANGSDIWIANTLNQIYFGTSNTGDCNNTGAYNLSVKPPPGPIQPTITANPYSTPANALTTFGGTYCADENGTCAFTGRKEVLYGAYNASTRTGGWLTYVADNGASCSNATVNQDPIYGLAKKCYVRPFTGTLPVQANGLNSDGFFYARVSVCNSDSSGQLLDIRDYGTDADGKRPYCTRYPSGSYKPTGVIQKYSEQIRLAAFGYLLDQTASYNNGRYGGVLRAPMKYVGQKTFDIYGQENTVAGGNPNAEWDVTTGIFNSNPDNDGTQTPNISGVINYLNKFGRTGPVPGRYKIYDPLGELYYESLRYLQGLDPSPDAVAGANMSTATGKSYLDGFPAYTKWTGTTTTSNLDPYKDRSSAGDYSCLRSNIVVIGDIHTHDGNRFPASNPAKNIVSATDWRTVVQNFERNITSSYIDGQGALQSTGNPNGANNAVPRASATSAIMGAAYWAHTHDIRSTSWTDQPDKQRPGLRVKTFTFDVNEYAESSNRNNRRYSNQLFMAAKYGGFQADPSNLNAAPYNIKGNPFLQQDGLNENNVWQNPNQPGEAASYYLQSDAKRVLSAFDAIFGQAAQNARSIAGNASQGKNLTTDGGFTYQGSFDSSDWSGDLQAYQITLNDENKVTTSSTATWSASERLLSLGASAATSRNIVVGNKGPAPASQASNFAVGAIEASLKVDLGKLSPLSTPDMLADQRLAYLRGDRSLETTTFRVRKRILGDIINSGVSYSGAPVTNIATPGYADFYNNNKSRVPTVFVGANDGMLHAFNATVNQPDSGKELFAYIPSWMGPKLAALTSKTYNANHQSYVDGSSVVAEAQVGSAGAASDFKTILVGSTGAGGRGVFALDVTNPSAFSTANVMWEFTGLNDPDMGYVVGKPQILKLQTNAIASTPVYKYFAAVASGVNNSLADGTNLANATGAPALFLLDISKPVGTAWALNSNYFKISLPIPSSTQWTTTAPGLLNFSPVLDRFGAVSSIFMGDLLGNLWKLNFKKLNLQGSSDWTMSKLSAYVKNAASVNTPIPLFIATDASGLTQPITVAPRLFSGEGDDITYVAFGTGKYLEFSDRSSAAQQSVYAVLDDPSSNTVDNTTSAIAGRGRLQVGVVDTLGKTVNVSAFRWGRPASDGDTARRAGFYFDFPTTGERQASDGLVFGDNFVFGSLIPSAVGSQNTCGADEGSGKLWSVNIDKGNGSYTRSTVGLLGTPTLQIIPNSSNSSNSTSGLTQKDNTGRQTRTVAAHANGNGSLGIMGGGDMKMDITVGRLSWRQINNYQNLK</sequence>
<dbReference type="InterPro" id="IPR008707">
    <property type="entry name" value="B-propeller_PilY1"/>
</dbReference>
<feature type="compositionally biased region" description="Polar residues" evidence="3">
    <location>
        <begin position="1457"/>
        <end position="1466"/>
    </location>
</feature>
<feature type="compositionally biased region" description="Low complexity" evidence="3">
    <location>
        <begin position="1447"/>
        <end position="1456"/>
    </location>
</feature>
<feature type="transmembrane region" description="Helical" evidence="4">
    <location>
        <begin position="27"/>
        <end position="45"/>
    </location>
</feature>
<gene>
    <name evidence="6" type="ORF">DFQ15_106115</name>
</gene>
<keyword evidence="4" id="KW-1133">Transmembrane helix</keyword>
<keyword evidence="2" id="KW-0106">Calcium</keyword>
<dbReference type="OrthoDB" id="7156875at2"/>
<reference evidence="6 7" key="1">
    <citation type="submission" date="2018-06" db="EMBL/GenBank/DDBJ databases">
        <title>Genomic Encyclopedia of Type Strains, Phase III (KMG-III): the genomes of soil and plant-associated and newly described type strains.</title>
        <authorList>
            <person name="Whitman W."/>
        </authorList>
    </citation>
    <scope>NUCLEOTIDE SEQUENCE [LARGE SCALE GENOMIC DNA]</scope>
    <source>
        <strain evidence="6 7">CECT 7646</strain>
    </source>
</reference>
<evidence type="ECO:0000256" key="2">
    <source>
        <dbReference type="ARBA" id="ARBA00022837"/>
    </source>
</evidence>
<proteinExistence type="predicted"/>
<keyword evidence="4" id="KW-0812">Transmembrane</keyword>
<keyword evidence="7" id="KW-1185">Reference proteome</keyword>